<organism evidence="2">
    <name type="scientific">viral metagenome</name>
    <dbReference type="NCBI Taxonomy" id="1070528"/>
    <lineage>
        <taxon>unclassified sequences</taxon>
        <taxon>metagenomes</taxon>
        <taxon>organismal metagenomes</taxon>
    </lineage>
</organism>
<dbReference type="InterPro" id="IPR036873">
    <property type="entry name" value="Rhodanese-like_dom_sf"/>
</dbReference>
<evidence type="ECO:0000256" key="1">
    <source>
        <dbReference type="SAM" id="Phobius"/>
    </source>
</evidence>
<keyword evidence="1" id="KW-0812">Transmembrane</keyword>
<sequence length="181" mass="20969">MADYLFIDIRKSDEVYSRRFDKSYNYDVYYIPMYMIRFNVDMIKAHLKYKKEIYIVCNSASRSQFIKNKYFANDRNVIVSDSLQYNNLSQGVNTVSLQNNTVKINVIGTNSFNLYNIMRITQIILGSLILLIGSYTLYATYPYKNINKLPLIILILFGAMALFNGLTSTCTISTIFIDSLN</sequence>
<reference evidence="2" key="1">
    <citation type="journal article" date="2020" name="Nature">
        <title>Giant virus diversity and host interactions through global metagenomics.</title>
        <authorList>
            <person name="Schulz F."/>
            <person name="Roux S."/>
            <person name="Paez-Espino D."/>
            <person name="Jungbluth S."/>
            <person name="Walsh D.A."/>
            <person name="Denef V.J."/>
            <person name="McMahon K.D."/>
            <person name="Konstantinidis K.T."/>
            <person name="Eloe-Fadrosh E.A."/>
            <person name="Kyrpides N.C."/>
            <person name="Woyke T."/>
        </authorList>
    </citation>
    <scope>NUCLEOTIDE SEQUENCE</scope>
    <source>
        <strain evidence="2">GVMAG-M-3300027769-26</strain>
    </source>
</reference>
<dbReference type="SUPFAM" id="SSF52821">
    <property type="entry name" value="Rhodanese/Cell cycle control phosphatase"/>
    <property type="match status" value="1"/>
</dbReference>
<keyword evidence="1" id="KW-1133">Transmembrane helix</keyword>
<evidence type="ECO:0000313" key="2">
    <source>
        <dbReference type="EMBL" id="QHU27784.1"/>
    </source>
</evidence>
<feature type="transmembrane region" description="Helical" evidence="1">
    <location>
        <begin position="151"/>
        <end position="177"/>
    </location>
</feature>
<evidence type="ECO:0008006" key="3">
    <source>
        <dbReference type="Google" id="ProtNLM"/>
    </source>
</evidence>
<accession>A0A6C0LDV9</accession>
<name>A0A6C0LDV9_9ZZZZ</name>
<proteinExistence type="predicted"/>
<dbReference type="AlphaFoldDB" id="A0A6C0LDV9"/>
<feature type="transmembrane region" description="Helical" evidence="1">
    <location>
        <begin position="120"/>
        <end position="139"/>
    </location>
</feature>
<dbReference type="EMBL" id="MN740462">
    <property type="protein sequence ID" value="QHU27784.1"/>
    <property type="molecule type" value="Genomic_DNA"/>
</dbReference>
<keyword evidence="1" id="KW-0472">Membrane</keyword>
<protein>
    <recommendedName>
        <fullName evidence="3">Rhodanese domain-containing protein</fullName>
    </recommendedName>
</protein>